<dbReference type="InterPro" id="IPR003439">
    <property type="entry name" value="ABC_transporter-like_ATP-bd"/>
</dbReference>
<keyword evidence="3 5" id="KW-0067">ATP-binding</keyword>
<comment type="caution">
    <text evidence="5">The sequence shown here is derived from an EMBL/GenBank/DDBJ whole genome shotgun (WGS) entry which is preliminary data.</text>
</comment>
<dbReference type="Gene3D" id="3.40.50.300">
    <property type="entry name" value="P-loop containing nucleotide triphosphate hydrolases"/>
    <property type="match status" value="2"/>
</dbReference>
<evidence type="ECO:0000313" key="6">
    <source>
        <dbReference type="Proteomes" id="UP000014978"/>
    </source>
</evidence>
<evidence type="ECO:0000313" key="5">
    <source>
        <dbReference type="EMBL" id="EPR79449.1"/>
    </source>
</evidence>
<dbReference type="SMART" id="SM00382">
    <property type="entry name" value="AAA"/>
    <property type="match status" value="2"/>
</dbReference>
<dbReference type="HOGENOM" id="CLU_000604_36_6_1"/>
<dbReference type="Pfam" id="PF00005">
    <property type="entry name" value="ABC_tran"/>
    <property type="match status" value="2"/>
</dbReference>
<dbReference type="Pfam" id="PF12848">
    <property type="entry name" value="ABC_tran_Xtn"/>
    <property type="match status" value="1"/>
</dbReference>
<evidence type="ECO:0000256" key="3">
    <source>
        <dbReference type="ARBA" id="ARBA00022840"/>
    </source>
</evidence>
<keyword evidence="2" id="KW-0547">Nucleotide-binding</keyword>
<reference evidence="6" key="1">
    <citation type="journal article" date="2013" name="PLoS Genet.">
        <title>The genome of Spraguea lophii and the basis of host-microsporidian interactions.</title>
        <authorList>
            <person name="Campbell S.E."/>
            <person name="Williams T.A."/>
            <person name="Yousuf A."/>
            <person name="Soanes D.M."/>
            <person name="Paszkiewicz K.H."/>
            <person name="Williams B.A.P."/>
        </authorList>
    </citation>
    <scope>NUCLEOTIDE SEQUENCE [LARGE SCALE GENOMIC DNA]</scope>
    <source>
        <strain evidence="6">42_110</strain>
    </source>
</reference>
<dbReference type="VEuPathDB" id="MicrosporidiaDB:SLOPH_149"/>
<dbReference type="STRING" id="1358809.S7XK62"/>
<dbReference type="SUPFAM" id="SSF52540">
    <property type="entry name" value="P-loop containing nucleoside triphosphate hydrolases"/>
    <property type="match status" value="2"/>
</dbReference>
<dbReference type="OrthoDB" id="2110130at2759"/>
<dbReference type="AlphaFoldDB" id="S7XK62"/>
<dbReference type="PROSITE" id="PS00211">
    <property type="entry name" value="ABC_TRANSPORTER_1"/>
    <property type="match status" value="1"/>
</dbReference>
<keyword evidence="1" id="KW-0677">Repeat</keyword>
<dbReference type="InterPro" id="IPR032781">
    <property type="entry name" value="ABC_tran_Xtn"/>
</dbReference>
<dbReference type="InterPro" id="IPR050611">
    <property type="entry name" value="ABCF"/>
</dbReference>
<dbReference type="PANTHER" id="PTHR19211:SF117">
    <property type="entry name" value="ATP-BINDING CASSETTE SUB-FAMILY F MEMBER 3"/>
    <property type="match status" value="1"/>
</dbReference>
<dbReference type="CDD" id="cd03221">
    <property type="entry name" value="ABCF_EF-3"/>
    <property type="match status" value="1"/>
</dbReference>
<sequence length="596" mass="69699">MNNGVGSYEEESHNKLHQEIIDEYISVIKEFPFSSQDEINEFPYKELIPNLKVRINKYEPVEFNKKGKEESKIENNNVIKSSIDKVTDYVLEESSSSFHNCMYCEEENCDCIKTKDSLICVEDIRIEVKNRILMKDINLKFDGRYGLVGSNGKGKSLLLKEIAKRVRGVVLLNQDIRLNSKKTVEEKLIKDYNREEAFRILRGLGFTQDMITVPIKNFSGGWIKKVYIAKALLTNYNLLLLDEPTNFLDIPSITWLEREIIKIKNVVIVSHDREFLNNTVNKILHLENKKIEEYKGGYKNFKEQYSRRREERAKEIKKQNEEREHLKSFIDRFRFNAKRAPQVQSRIKILEKLPKLEPYKDEIKIKFKFQSDDIKGRIIEFKNYNFRYKDKIIFKDLNICLRGGKKMLIVGKNGTGKSTFLKMILNLINGIGNDKNEFSGGKDDNIKFINNKLKVGYFAQYHNDQLDMEERVLPCVMKNKIEEEDARSLLSTFNLSLDYQKIRNISGGEKTKLNFALISITNPNLLLLDEPTNHLDVESIDALKEALKEFKGTLICISHDLTFIKDLFDEIYICENNTLKLYNKGIDEYKKSLNFQ</sequence>
<evidence type="ECO:0000256" key="1">
    <source>
        <dbReference type="ARBA" id="ARBA00022737"/>
    </source>
</evidence>
<dbReference type="GO" id="GO:0005524">
    <property type="term" value="F:ATP binding"/>
    <property type="evidence" value="ECO:0007669"/>
    <property type="project" value="UniProtKB-KW"/>
</dbReference>
<dbReference type="InterPro" id="IPR017871">
    <property type="entry name" value="ABC_transporter-like_CS"/>
</dbReference>
<evidence type="ECO:0000259" key="4">
    <source>
        <dbReference type="PROSITE" id="PS50893"/>
    </source>
</evidence>
<dbReference type="PANTHER" id="PTHR19211">
    <property type="entry name" value="ATP-BINDING TRANSPORT PROTEIN-RELATED"/>
    <property type="match status" value="1"/>
</dbReference>
<dbReference type="GO" id="GO:0016887">
    <property type="term" value="F:ATP hydrolysis activity"/>
    <property type="evidence" value="ECO:0007669"/>
    <property type="project" value="InterPro"/>
</dbReference>
<dbReference type="OMA" id="CTHIADI"/>
<protein>
    <submittedName>
        <fullName evidence="5">ATP-binding cassette protein</fullName>
    </submittedName>
</protein>
<gene>
    <name evidence="5" type="ORF">SLOPH_149</name>
</gene>
<dbReference type="FunFam" id="3.40.50.300:FF:000011">
    <property type="entry name" value="Putative ABC transporter ATP-binding component"/>
    <property type="match status" value="1"/>
</dbReference>
<feature type="domain" description="ABC transporter" evidence="4">
    <location>
        <begin position="379"/>
        <end position="596"/>
    </location>
</feature>
<dbReference type="EMBL" id="ATCN01000252">
    <property type="protein sequence ID" value="EPR79449.1"/>
    <property type="molecule type" value="Genomic_DNA"/>
</dbReference>
<organism evidence="5 6">
    <name type="scientific">Spraguea lophii (strain 42_110)</name>
    <name type="common">Microsporidian parasite</name>
    <dbReference type="NCBI Taxonomy" id="1358809"/>
    <lineage>
        <taxon>Eukaryota</taxon>
        <taxon>Fungi</taxon>
        <taxon>Fungi incertae sedis</taxon>
        <taxon>Microsporidia</taxon>
        <taxon>Spragueidae</taxon>
        <taxon>Spraguea</taxon>
    </lineage>
</organism>
<dbReference type="Proteomes" id="UP000014978">
    <property type="component" value="Unassembled WGS sequence"/>
</dbReference>
<accession>S7XK62</accession>
<dbReference type="InParanoid" id="S7XK62"/>
<feature type="domain" description="ABC transporter" evidence="4">
    <location>
        <begin position="119"/>
        <end position="313"/>
    </location>
</feature>
<dbReference type="InterPro" id="IPR003593">
    <property type="entry name" value="AAA+_ATPase"/>
</dbReference>
<evidence type="ECO:0000256" key="2">
    <source>
        <dbReference type="ARBA" id="ARBA00022741"/>
    </source>
</evidence>
<dbReference type="FunCoup" id="S7XK62">
    <property type="interactions" value="287"/>
</dbReference>
<dbReference type="PROSITE" id="PS50893">
    <property type="entry name" value="ABC_TRANSPORTER_2"/>
    <property type="match status" value="2"/>
</dbReference>
<dbReference type="InterPro" id="IPR027417">
    <property type="entry name" value="P-loop_NTPase"/>
</dbReference>
<keyword evidence="6" id="KW-1185">Reference proteome</keyword>
<name>S7XK62_SPRLO</name>
<proteinExistence type="predicted"/>